<dbReference type="Proteomes" id="UP000814033">
    <property type="component" value="Unassembled WGS sequence"/>
</dbReference>
<evidence type="ECO:0000313" key="2">
    <source>
        <dbReference type="Proteomes" id="UP000814033"/>
    </source>
</evidence>
<reference evidence="1" key="2">
    <citation type="journal article" date="2022" name="New Phytol.">
        <title>Evolutionary transition to the ectomycorrhizal habit in the genomes of a hyperdiverse lineage of mushroom-forming fungi.</title>
        <authorList>
            <person name="Looney B."/>
            <person name="Miyauchi S."/>
            <person name="Morin E."/>
            <person name="Drula E."/>
            <person name="Courty P.E."/>
            <person name="Kohler A."/>
            <person name="Kuo A."/>
            <person name="LaButti K."/>
            <person name="Pangilinan J."/>
            <person name="Lipzen A."/>
            <person name="Riley R."/>
            <person name="Andreopoulos W."/>
            <person name="He G."/>
            <person name="Johnson J."/>
            <person name="Nolan M."/>
            <person name="Tritt A."/>
            <person name="Barry K.W."/>
            <person name="Grigoriev I.V."/>
            <person name="Nagy L.G."/>
            <person name="Hibbett D."/>
            <person name="Henrissat B."/>
            <person name="Matheny P.B."/>
            <person name="Labbe J."/>
            <person name="Martin F.M."/>
        </authorList>
    </citation>
    <scope>NUCLEOTIDE SEQUENCE</scope>
    <source>
        <strain evidence="1">FP105234-sp</strain>
    </source>
</reference>
<proteinExistence type="predicted"/>
<accession>A0ACB8R111</accession>
<comment type="caution">
    <text evidence="1">The sequence shown here is derived from an EMBL/GenBank/DDBJ whole genome shotgun (WGS) entry which is preliminary data.</text>
</comment>
<name>A0ACB8R111_9AGAM</name>
<protein>
    <submittedName>
        <fullName evidence="1">Uncharacterized protein</fullName>
    </submittedName>
</protein>
<sequence length="64" mass="7438">RSWFLRRLRKFFPNTIAGHSLRAGGATYFASAGWPDNRIQALGRWTSDTFRIYIRKNPVLLQAL</sequence>
<organism evidence="1 2">
    <name type="scientific">Auriscalpium vulgare</name>
    <dbReference type="NCBI Taxonomy" id="40419"/>
    <lineage>
        <taxon>Eukaryota</taxon>
        <taxon>Fungi</taxon>
        <taxon>Dikarya</taxon>
        <taxon>Basidiomycota</taxon>
        <taxon>Agaricomycotina</taxon>
        <taxon>Agaricomycetes</taxon>
        <taxon>Russulales</taxon>
        <taxon>Auriscalpiaceae</taxon>
        <taxon>Auriscalpium</taxon>
    </lineage>
</organism>
<keyword evidence="2" id="KW-1185">Reference proteome</keyword>
<evidence type="ECO:0000313" key="1">
    <source>
        <dbReference type="EMBL" id="KAI0037693.1"/>
    </source>
</evidence>
<feature type="non-terminal residue" evidence="1">
    <location>
        <position position="64"/>
    </location>
</feature>
<feature type="non-terminal residue" evidence="1">
    <location>
        <position position="1"/>
    </location>
</feature>
<gene>
    <name evidence="1" type="ORF">FA95DRAFT_1476687</name>
</gene>
<dbReference type="EMBL" id="MU276773">
    <property type="protein sequence ID" value="KAI0037693.1"/>
    <property type="molecule type" value="Genomic_DNA"/>
</dbReference>
<reference evidence="1" key="1">
    <citation type="submission" date="2021-02" db="EMBL/GenBank/DDBJ databases">
        <authorList>
            <consortium name="DOE Joint Genome Institute"/>
            <person name="Ahrendt S."/>
            <person name="Looney B.P."/>
            <person name="Miyauchi S."/>
            <person name="Morin E."/>
            <person name="Drula E."/>
            <person name="Courty P.E."/>
            <person name="Chicoki N."/>
            <person name="Fauchery L."/>
            <person name="Kohler A."/>
            <person name="Kuo A."/>
            <person name="Labutti K."/>
            <person name="Pangilinan J."/>
            <person name="Lipzen A."/>
            <person name="Riley R."/>
            <person name="Andreopoulos W."/>
            <person name="He G."/>
            <person name="Johnson J."/>
            <person name="Barry K.W."/>
            <person name="Grigoriev I.V."/>
            <person name="Nagy L."/>
            <person name="Hibbett D."/>
            <person name="Henrissat B."/>
            <person name="Matheny P.B."/>
            <person name="Labbe J."/>
            <person name="Martin F."/>
        </authorList>
    </citation>
    <scope>NUCLEOTIDE SEQUENCE</scope>
    <source>
        <strain evidence="1">FP105234-sp</strain>
    </source>
</reference>